<feature type="compositionally biased region" description="Basic and acidic residues" evidence="1">
    <location>
        <begin position="651"/>
        <end position="662"/>
    </location>
</feature>
<feature type="compositionally biased region" description="Pro residues" evidence="1">
    <location>
        <begin position="624"/>
        <end position="637"/>
    </location>
</feature>
<dbReference type="Pfam" id="PF06677">
    <property type="entry name" value="Auto_anti-p27"/>
    <property type="match status" value="2"/>
</dbReference>
<feature type="region of interest" description="Disordered" evidence="1">
    <location>
        <begin position="619"/>
        <end position="699"/>
    </location>
</feature>
<sequence>MTTDEPESTFEVSDSETTAAISDFSSPAKPASNTMDTDRVSAAMGQYMLQGWAMLNDGCPDCNTPLMRNREATSQICVNCEMNPPVDPEEAEMTPTPQQPETGVEETGAAQPAQPLPPPLMAPMSAPAPTSALPSVPANAPPLGPGGLRSVSHQNHRVSVLDPMMEARRALRPVGARNVGTAAPAPPLTPPPPRASTPLPPPPTAAKPVSAPLGPKMAIPLPPGPPPSALPLSPPAGSLGPQPVPRDMRRTPQSSIIISGNILPPSTPPPAPPAQAPPSNPLPTPPAQQSPPASSGSATDPEPAGDSVLEEPQAAHVAEDLEQAAEVDVIMEEAVAIEEEVSTGQADSAMEEQQEENPEETQESILEPVQENQEEPQEQEPVAEDEEKAAESDDDFEDAEEEVFKPTEEELKEREARREQSDRASRLIGQKMLQGWAMLQDPCPNPACHGVPLLANREKKEYCVVCENYFQREKNLEHGKYTVVTKEVEAASTPTATESNTTPFTTAAILPPPVTALPPPPQATSPPIAPKRRSTLSSPIGKVASPIVSPSMGRSHRELLGRVSASIVLPPAASMSPSLGMTSQQILGKHLSDDLDKLASEDEEARKHIQIIRKVGEFSNKSLPPVPGSPFPAPPQGSRPVSTYSSSSEYHPSEGERQETRPLRHYHSQRLNQVYNNPPSPAASSGPHSENSAPAPPPAPLSAEVQALVAATHKTIATILVKLEAYRQALEVSESPKECQVLTNQIKGLMECLKACRETL</sequence>
<feature type="compositionally biased region" description="Pro residues" evidence="1">
    <location>
        <begin position="520"/>
        <end position="529"/>
    </location>
</feature>
<feature type="compositionally biased region" description="Acidic residues" evidence="1">
    <location>
        <begin position="349"/>
        <end position="362"/>
    </location>
</feature>
<evidence type="ECO:0000313" key="2">
    <source>
        <dbReference type="EMBL" id="KAF9968861.1"/>
    </source>
</evidence>
<dbReference type="Proteomes" id="UP000738359">
    <property type="component" value="Unassembled WGS sequence"/>
</dbReference>
<dbReference type="OrthoDB" id="28939at2759"/>
<organism evidence="2 3">
    <name type="scientific">Mortierella alpina</name>
    <name type="common">Oleaginous fungus</name>
    <name type="synonym">Mortierella renispora</name>
    <dbReference type="NCBI Taxonomy" id="64518"/>
    <lineage>
        <taxon>Eukaryota</taxon>
        <taxon>Fungi</taxon>
        <taxon>Fungi incertae sedis</taxon>
        <taxon>Mucoromycota</taxon>
        <taxon>Mortierellomycotina</taxon>
        <taxon>Mortierellomycetes</taxon>
        <taxon>Mortierellales</taxon>
        <taxon>Mortierellaceae</taxon>
        <taxon>Mortierella</taxon>
    </lineage>
</organism>
<feature type="compositionally biased region" description="Basic and acidic residues" evidence="1">
    <location>
        <begin position="402"/>
        <end position="424"/>
    </location>
</feature>
<dbReference type="EMBL" id="JAAAHY010000001">
    <property type="protein sequence ID" value="KAF9968861.1"/>
    <property type="molecule type" value="Genomic_DNA"/>
</dbReference>
<gene>
    <name evidence="2" type="ORF">BGZ70_000005</name>
</gene>
<dbReference type="PANTHER" id="PTHR16537:SF1">
    <property type="entry name" value="PROTEIN ZNRD2"/>
    <property type="match status" value="1"/>
</dbReference>
<evidence type="ECO:0000256" key="1">
    <source>
        <dbReference type="SAM" id="MobiDB-lite"/>
    </source>
</evidence>
<proteinExistence type="predicted"/>
<feature type="compositionally biased region" description="Pro residues" evidence="1">
    <location>
        <begin position="265"/>
        <end position="289"/>
    </location>
</feature>
<feature type="compositionally biased region" description="Low complexity" evidence="1">
    <location>
        <begin position="638"/>
        <end position="650"/>
    </location>
</feature>
<feature type="compositionally biased region" description="Acidic residues" evidence="1">
    <location>
        <begin position="372"/>
        <end position="401"/>
    </location>
</feature>
<dbReference type="PANTHER" id="PTHR16537">
    <property type="entry name" value="SJOEGREN SYNDROME/SCLERODERMA AUTOANTIGEN 1"/>
    <property type="match status" value="1"/>
</dbReference>
<feature type="region of interest" description="Disordered" evidence="1">
    <location>
        <begin position="520"/>
        <end position="550"/>
    </location>
</feature>
<feature type="compositionally biased region" description="Low complexity" evidence="1">
    <location>
        <begin position="290"/>
        <end position="299"/>
    </location>
</feature>
<feature type="compositionally biased region" description="Acidic residues" evidence="1">
    <location>
        <begin position="320"/>
        <end position="341"/>
    </location>
</feature>
<feature type="compositionally biased region" description="Low complexity" evidence="1">
    <location>
        <begin position="122"/>
        <end position="138"/>
    </location>
</feature>
<evidence type="ECO:0000313" key="3">
    <source>
        <dbReference type="Proteomes" id="UP000738359"/>
    </source>
</evidence>
<protein>
    <submittedName>
        <fullName evidence="2">Uncharacterized protein</fullName>
    </submittedName>
</protein>
<feature type="region of interest" description="Disordered" evidence="1">
    <location>
        <begin position="87"/>
        <end position="424"/>
    </location>
</feature>
<feature type="compositionally biased region" description="Polar residues" evidence="1">
    <location>
        <begin position="10"/>
        <end position="35"/>
    </location>
</feature>
<reference evidence="2" key="1">
    <citation type="journal article" date="2020" name="Fungal Divers.">
        <title>Resolving the Mortierellaceae phylogeny through synthesis of multi-gene phylogenetics and phylogenomics.</title>
        <authorList>
            <person name="Vandepol N."/>
            <person name="Liber J."/>
            <person name="Desiro A."/>
            <person name="Na H."/>
            <person name="Kennedy M."/>
            <person name="Barry K."/>
            <person name="Grigoriev I.V."/>
            <person name="Miller A.N."/>
            <person name="O'Donnell K."/>
            <person name="Stajich J.E."/>
            <person name="Bonito G."/>
        </authorList>
    </citation>
    <scope>NUCLEOTIDE SEQUENCE</scope>
    <source>
        <strain evidence="2">CK1249</strain>
    </source>
</reference>
<dbReference type="AlphaFoldDB" id="A0A9P6JF56"/>
<feature type="compositionally biased region" description="Pro residues" evidence="1">
    <location>
        <begin position="184"/>
        <end position="205"/>
    </location>
</feature>
<comment type="caution">
    <text evidence="2">The sequence shown here is derived from an EMBL/GenBank/DDBJ whole genome shotgun (WGS) entry which is preliminary data.</text>
</comment>
<accession>A0A9P6JF56</accession>
<feature type="region of interest" description="Disordered" evidence="1">
    <location>
        <begin position="1"/>
        <end position="35"/>
    </location>
</feature>
<dbReference type="InterPro" id="IPR051888">
    <property type="entry name" value="UPF0148_domain"/>
</dbReference>
<keyword evidence="3" id="KW-1185">Reference proteome</keyword>
<feature type="compositionally biased region" description="Pro residues" evidence="1">
    <location>
        <begin position="220"/>
        <end position="234"/>
    </location>
</feature>
<name>A0A9P6JF56_MORAP</name>
<dbReference type="InterPro" id="IPR009563">
    <property type="entry name" value="SSSCA1"/>
</dbReference>